<reference evidence="3 5" key="1">
    <citation type="submission" date="2020-01" db="EMBL/GenBank/DDBJ databases">
        <authorList>
            <consortium name="DOE Joint Genome Institute"/>
            <person name="Haridas S."/>
            <person name="Albert R."/>
            <person name="Binder M."/>
            <person name="Bloem J."/>
            <person name="Labutti K."/>
            <person name="Salamov A."/>
            <person name="Andreopoulos B."/>
            <person name="Baker S.E."/>
            <person name="Barry K."/>
            <person name="Bills G."/>
            <person name="Bluhm B.H."/>
            <person name="Cannon C."/>
            <person name="Castanera R."/>
            <person name="Culley D.E."/>
            <person name="Daum C."/>
            <person name="Ezra D."/>
            <person name="Gonzalez J.B."/>
            <person name="Henrissat B."/>
            <person name="Kuo A."/>
            <person name="Liang C."/>
            <person name="Lipzen A."/>
            <person name="Lutzoni F."/>
            <person name="Magnuson J."/>
            <person name="Mondo S."/>
            <person name="Nolan M."/>
            <person name="Ohm R."/>
            <person name="Pangilinan J."/>
            <person name="Park H.-J."/>
            <person name="Ramirez L."/>
            <person name="Alfaro M."/>
            <person name="Sun H."/>
            <person name="Tritt A."/>
            <person name="Yoshinaga Y."/>
            <person name="Zwiers L.-H."/>
            <person name="Turgeon B.G."/>
            <person name="Goodwin S.B."/>
            <person name="Spatafora J.W."/>
            <person name="Crous P.W."/>
            <person name="Grigoriev I.V."/>
        </authorList>
    </citation>
    <scope>NUCLEOTIDE SEQUENCE</scope>
    <source>
        <strain evidence="3 5">CBS 781.70</strain>
    </source>
</reference>
<keyword evidence="1" id="KW-0732">Signal</keyword>
<protein>
    <submittedName>
        <fullName evidence="3 5">Uncharacterized protein</fullName>
    </submittedName>
</protein>
<dbReference type="EMBL" id="ML975164">
    <property type="protein sequence ID" value="KAF1810865.1"/>
    <property type="molecule type" value="Genomic_DNA"/>
</dbReference>
<dbReference type="AlphaFoldDB" id="A0A6G1FYC3"/>
<reference evidence="5 6" key="2">
    <citation type="submission" date="2020-04" db="EMBL/GenBank/DDBJ databases">
        <authorList>
            <consortium name="NCBI Genome Project"/>
        </authorList>
    </citation>
    <scope>NUCLEOTIDE SEQUENCE</scope>
    <source>
        <strain evidence="5 6">CBS 781.70</strain>
    </source>
</reference>
<reference evidence="5 6" key="3">
    <citation type="submission" date="2025-04" db="UniProtKB">
        <authorList>
            <consortium name="RefSeq"/>
        </authorList>
    </citation>
    <scope>IDENTIFICATION</scope>
    <source>
        <strain evidence="5 6">CBS 781.70</strain>
    </source>
</reference>
<dbReference type="RefSeq" id="XP_033530102.1">
    <property type="nucleotide sequence ID" value="XM_033680356.1"/>
</dbReference>
<dbReference type="GeneID" id="54420407"/>
<dbReference type="Proteomes" id="UP000504638">
    <property type="component" value="Unplaced"/>
</dbReference>
<feature type="signal peptide" evidence="1">
    <location>
        <begin position="1"/>
        <end position="19"/>
    </location>
</feature>
<evidence type="ECO:0000313" key="4">
    <source>
        <dbReference type="Proteomes" id="UP000504638"/>
    </source>
</evidence>
<evidence type="ECO:0000313" key="5">
    <source>
        <dbReference type="RefSeq" id="XP_033530102.1"/>
    </source>
</evidence>
<proteinExistence type="predicted"/>
<feature type="chain" id="PRO_5044631683" evidence="1">
    <location>
        <begin position="20"/>
        <end position="81"/>
    </location>
</feature>
<keyword evidence="4" id="KW-1185">Reference proteome</keyword>
<sequence length="81" mass="8541">MKCFLILTLLASLRASASAQPVLDKKDVDLEEAIKAYNAVLNPEKGASPLGAYKDIIDAADARQVLGVAGTRLYGTGRVPP</sequence>
<evidence type="ECO:0000313" key="6">
    <source>
        <dbReference type="RefSeq" id="XP_033532496.1"/>
    </source>
</evidence>
<dbReference type="EMBL" id="ML975183">
    <property type="protein sequence ID" value="KAF1808471.1"/>
    <property type="molecule type" value="Genomic_DNA"/>
</dbReference>
<gene>
    <name evidence="3 6" type="ORF">P152DRAFT_460163</name>
    <name evidence="2 5" type="ORF">P152DRAFT_462467</name>
</gene>
<dbReference type="RefSeq" id="XP_033532496.1">
    <property type="nucleotide sequence ID" value="XM_033679837.1"/>
</dbReference>
<name>A0A6G1FYC3_9PEZI</name>
<organism evidence="3">
    <name type="scientific">Eremomyces bilateralis CBS 781.70</name>
    <dbReference type="NCBI Taxonomy" id="1392243"/>
    <lineage>
        <taxon>Eukaryota</taxon>
        <taxon>Fungi</taxon>
        <taxon>Dikarya</taxon>
        <taxon>Ascomycota</taxon>
        <taxon>Pezizomycotina</taxon>
        <taxon>Dothideomycetes</taxon>
        <taxon>Dothideomycetes incertae sedis</taxon>
        <taxon>Eremomycetales</taxon>
        <taxon>Eremomycetaceae</taxon>
        <taxon>Eremomyces</taxon>
    </lineage>
</organism>
<evidence type="ECO:0000313" key="3">
    <source>
        <dbReference type="EMBL" id="KAF1810865.1"/>
    </source>
</evidence>
<accession>A0A6G1FYC3</accession>
<evidence type="ECO:0000313" key="2">
    <source>
        <dbReference type="EMBL" id="KAF1808471.1"/>
    </source>
</evidence>
<evidence type="ECO:0000256" key="1">
    <source>
        <dbReference type="SAM" id="SignalP"/>
    </source>
</evidence>